<proteinExistence type="inferred from homology"/>
<feature type="domain" description="Aminopeptidase N-like N-terminal" evidence="13">
    <location>
        <begin position="4"/>
        <end position="70"/>
    </location>
</feature>
<dbReference type="STRING" id="34720.A0A195EXW4"/>
<evidence type="ECO:0000256" key="5">
    <source>
        <dbReference type="ARBA" id="ARBA00022670"/>
    </source>
</evidence>
<dbReference type="GO" id="GO:0008270">
    <property type="term" value="F:zinc ion binding"/>
    <property type="evidence" value="ECO:0007669"/>
    <property type="project" value="InterPro"/>
</dbReference>
<evidence type="ECO:0000256" key="6">
    <source>
        <dbReference type="ARBA" id="ARBA00022723"/>
    </source>
</evidence>
<dbReference type="PANTHER" id="PTHR11533:SF294">
    <property type="entry name" value="THYROTROPIN-RELEASING HORMONE-DEGRADING ECTOENZYME"/>
    <property type="match status" value="1"/>
</dbReference>
<dbReference type="InterPro" id="IPR034016">
    <property type="entry name" value="M1_APN-typ"/>
</dbReference>
<keyword evidence="4" id="KW-0472">Membrane</keyword>
<comment type="subcellular location">
    <subcellularLocation>
        <location evidence="2">Cell membrane</location>
        <topology evidence="2">Lipid-anchor</topology>
        <topology evidence="2">GPI-anchor</topology>
    </subcellularLocation>
</comment>
<feature type="domain" description="ERAP1-like C-terminal" evidence="12">
    <location>
        <begin position="410"/>
        <end position="560"/>
    </location>
</feature>
<feature type="domain" description="ERAP1-like C-terminal" evidence="12">
    <location>
        <begin position="981"/>
        <end position="1161"/>
    </location>
</feature>
<dbReference type="GO" id="GO:0043171">
    <property type="term" value="P:peptide catabolic process"/>
    <property type="evidence" value="ECO:0007669"/>
    <property type="project" value="TreeGrafter"/>
</dbReference>
<evidence type="ECO:0000256" key="3">
    <source>
        <dbReference type="ARBA" id="ARBA00010136"/>
    </source>
</evidence>
<dbReference type="PANTHER" id="PTHR11533">
    <property type="entry name" value="PROTEASE M1 ZINC METALLOPROTEASE"/>
    <property type="match status" value="1"/>
</dbReference>
<keyword evidence="7" id="KW-0378">Hydrolase</keyword>
<dbReference type="InterPro" id="IPR050344">
    <property type="entry name" value="Peptidase_M1_aminopeptidases"/>
</dbReference>
<dbReference type="CDD" id="cd09601">
    <property type="entry name" value="M1_APN-Q_like"/>
    <property type="match status" value="1"/>
</dbReference>
<evidence type="ECO:0000256" key="10">
    <source>
        <dbReference type="ARBA" id="ARBA00023288"/>
    </source>
</evidence>
<evidence type="ECO:0000313" key="14">
    <source>
        <dbReference type="EMBL" id="KYN32737.1"/>
    </source>
</evidence>
<keyword evidence="10" id="KW-0449">Lipoprotein</keyword>
<dbReference type="InterPro" id="IPR001930">
    <property type="entry name" value="Peptidase_M1"/>
</dbReference>
<organism evidence="14 15">
    <name type="scientific">Trachymyrmex septentrionalis</name>
    <dbReference type="NCBI Taxonomy" id="34720"/>
    <lineage>
        <taxon>Eukaryota</taxon>
        <taxon>Metazoa</taxon>
        <taxon>Ecdysozoa</taxon>
        <taxon>Arthropoda</taxon>
        <taxon>Hexapoda</taxon>
        <taxon>Insecta</taxon>
        <taxon>Pterygota</taxon>
        <taxon>Neoptera</taxon>
        <taxon>Endopterygota</taxon>
        <taxon>Hymenoptera</taxon>
        <taxon>Apocrita</taxon>
        <taxon>Aculeata</taxon>
        <taxon>Formicoidea</taxon>
        <taxon>Formicidae</taxon>
        <taxon>Myrmicinae</taxon>
        <taxon>Trachymyrmex</taxon>
    </lineage>
</organism>
<dbReference type="InterPro" id="IPR027268">
    <property type="entry name" value="Peptidase_M4/M1_CTD_sf"/>
</dbReference>
<dbReference type="InterPro" id="IPR045357">
    <property type="entry name" value="Aminopeptidase_N-like_N"/>
</dbReference>
<gene>
    <name evidence="14" type="ORF">ALC56_13016</name>
</gene>
<dbReference type="Gene3D" id="1.25.50.20">
    <property type="match status" value="1"/>
</dbReference>
<evidence type="ECO:0000259" key="11">
    <source>
        <dbReference type="Pfam" id="PF01433"/>
    </source>
</evidence>
<feature type="domain" description="Aminopeptidase N-like N-terminal" evidence="13">
    <location>
        <begin position="585"/>
        <end position="646"/>
    </location>
</feature>
<dbReference type="GO" id="GO:0005737">
    <property type="term" value="C:cytoplasm"/>
    <property type="evidence" value="ECO:0007669"/>
    <property type="project" value="TreeGrafter"/>
</dbReference>
<evidence type="ECO:0000256" key="9">
    <source>
        <dbReference type="ARBA" id="ARBA00023049"/>
    </source>
</evidence>
<dbReference type="Pfam" id="PF01433">
    <property type="entry name" value="Peptidase_M1"/>
    <property type="match status" value="2"/>
</dbReference>
<dbReference type="Proteomes" id="UP000078541">
    <property type="component" value="Unassembled WGS sequence"/>
</dbReference>
<accession>A0A195EXW4</accession>
<dbReference type="GO" id="GO:0006508">
    <property type="term" value="P:proteolysis"/>
    <property type="evidence" value="ECO:0007669"/>
    <property type="project" value="UniProtKB-KW"/>
</dbReference>
<dbReference type="Pfam" id="PF17900">
    <property type="entry name" value="Peptidase_M1_N"/>
    <property type="match status" value="2"/>
</dbReference>
<name>A0A195EXW4_9HYME</name>
<dbReference type="Gene3D" id="2.60.40.1910">
    <property type="match status" value="2"/>
</dbReference>
<comment type="similarity">
    <text evidence="3">Belongs to the peptidase M1 family.</text>
</comment>
<evidence type="ECO:0000256" key="4">
    <source>
        <dbReference type="ARBA" id="ARBA00022622"/>
    </source>
</evidence>
<dbReference type="GO" id="GO:0005886">
    <property type="term" value="C:plasma membrane"/>
    <property type="evidence" value="ECO:0007669"/>
    <property type="project" value="UniProtKB-SubCell"/>
</dbReference>
<feature type="non-terminal residue" evidence="14">
    <location>
        <position position="1"/>
    </location>
</feature>
<comment type="cofactor">
    <cofactor evidence="1">
        <name>Zn(2+)</name>
        <dbReference type="ChEBI" id="CHEBI:29105"/>
    </cofactor>
</comment>
<evidence type="ECO:0000313" key="15">
    <source>
        <dbReference type="Proteomes" id="UP000078541"/>
    </source>
</evidence>
<keyword evidence="4" id="KW-0336">GPI-anchor</keyword>
<dbReference type="InterPro" id="IPR014782">
    <property type="entry name" value="Peptidase_M1_dom"/>
</dbReference>
<reference evidence="14 15" key="1">
    <citation type="submission" date="2016-03" db="EMBL/GenBank/DDBJ databases">
        <title>Trachymyrmex septentrionalis WGS genome.</title>
        <authorList>
            <person name="Nygaard S."/>
            <person name="Hu H."/>
            <person name="Boomsma J."/>
            <person name="Zhang G."/>
        </authorList>
    </citation>
    <scope>NUCLEOTIDE SEQUENCE [LARGE SCALE GENOMIC DNA]</scope>
    <source>
        <strain evidence="14">Tsep2-gDNA-1</strain>
        <tissue evidence="14">Whole body</tissue>
    </source>
</reference>
<dbReference type="GO" id="GO:0098552">
    <property type="term" value="C:side of membrane"/>
    <property type="evidence" value="ECO:0007669"/>
    <property type="project" value="UniProtKB-KW"/>
</dbReference>
<dbReference type="Gene3D" id="2.60.40.1730">
    <property type="entry name" value="tricorn interacting facor f3 domain"/>
    <property type="match status" value="2"/>
</dbReference>
<dbReference type="AlphaFoldDB" id="A0A195EXW4"/>
<evidence type="ECO:0000259" key="13">
    <source>
        <dbReference type="Pfam" id="PF17900"/>
    </source>
</evidence>
<dbReference type="EMBL" id="KQ981940">
    <property type="protein sequence ID" value="KYN32737.1"/>
    <property type="molecule type" value="Genomic_DNA"/>
</dbReference>
<feature type="domain" description="Peptidase M1 membrane alanine aminopeptidase" evidence="11">
    <location>
        <begin position="703"/>
        <end position="882"/>
    </location>
</feature>
<evidence type="ECO:0000256" key="1">
    <source>
        <dbReference type="ARBA" id="ARBA00001947"/>
    </source>
</evidence>
<dbReference type="Pfam" id="PF11838">
    <property type="entry name" value="ERAP1_C"/>
    <property type="match status" value="2"/>
</dbReference>
<protein>
    <submittedName>
        <fullName evidence="14">Glutamyl aminopeptidase</fullName>
    </submittedName>
</protein>
<dbReference type="GO" id="GO:0042277">
    <property type="term" value="F:peptide binding"/>
    <property type="evidence" value="ECO:0007669"/>
    <property type="project" value="TreeGrafter"/>
</dbReference>
<dbReference type="SUPFAM" id="SSF55486">
    <property type="entry name" value="Metalloproteases ('zincins'), catalytic domain"/>
    <property type="match status" value="2"/>
</dbReference>
<keyword evidence="8" id="KW-0862">Zinc</keyword>
<keyword evidence="4" id="KW-0325">Glycoprotein</keyword>
<keyword evidence="6" id="KW-0479">Metal-binding</keyword>
<evidence type="ECO:0000256" key="7">
    <source>
        <dbReference type="ARBA" id="ARBA00022801"/>
    </source>
</evidence>
<dbReference type="InterPro" id="IPR024571">
    <property type="entry name" value="ERAP1-like_C_dom"/>
</dbReference>
<evidence type="ECO:0000256" key="2">
    <source>
        <dbReference type="ARBA" id="ARBA00004609"/>
    </source>
</evidence>
<dbReference type="GO" id="GO:0005615">
    <property type="term" value="C:extracellular space"/>
    <property type="evidence" value="ECO:0007669"/>
    <property type="project" value="TreeGrafter"/>
</dbReference>
<keyword evidence="5" id="KW-0645">Protease</keyword>
<dbReference type="Gene3D" id="1.10.3480.20">
    <property type="match status" value="1"/>
</dbReference>
<dbReference type="PRINTS" id="PR00756">
    <property type="entry name" value="ALADIPTASE"/>
</dbReference>
<sequence>LLAPHFQAGGVRQLFPCWDEPHFKATFNISMKHSRHYSVLSNMPRKLITPDIYSDSLYTYFDITPPMSTFQITIVVTDYNYIRIINENITLWWIYNSEQQTRKLKFAQRIIYNTTLHLKSEFNGINIPKMDHVVIPNFPQDGTSKWGLIFHTEANLMCDEQSDSITHKIEVARLIASKIAYQWFSNVYNYTWWSQFWLHDGLATLFGEETIVKIFNDSKIMDFLIVQNQYESLHLDSHFDMNPTQITSNQSSMLEMDSLFRFPRHLKVLIILRMLQSAITDKVFRNNVHTYVNRHTFSSTSSFDFWSLQESIKAFNCSIPSNKFLTWIRYRHYPIVSLYFEREIADSYKMRLSQKYNSTSNGNWWIPINLKNNKLQFAEEFLMINFTICLTPDSWSDTFNLQQIDWAYNWIVNIQRAGYYRVKYNLEGWHEIANYLKSTAGKYEGISIINRAKIIDDAFHLMMERQLNVSVFWNLTQFLSQETNFIVWYPMFKVFEYISNIFPYSKNEIKYIDIIKEKLRKMLDPLIIPMLQKNQTDFNRCLRQEILKWACVLPHRTCIFSAILELDLQLKKPEIYPLLLAPLIQANGVRQLFPCWDQSHLKATFNISIKHPRYYSALSNMPTKFVTYENNSDSIHTYFYITPPMSISQVAIVMTNYNFTKINENVTLWLCYSEKKSSKLFEFARRIIYNITLHLKSEFNGINIPKMDHVAIPNFPQDGTSKWGLIFHTEANIIYNKKLDPFMRKIEVARLIASKIAYQWFSNVLNIWWLQFWLHDGFANIFGEEAIAKSFNSSEVMDLFVVQNQYESLHLDSHYNMNSLKLTVPPEIDSIFSFPRYIKVIIILRMLQSAITDKVFRNNIHTYINRHTYSSVNSFHISDFWTMQKDMEARIAFKCTMPSNIFYTWMQYRHYPIVSLEQEADPFKRRLSQIKYNSTSYGKWWIPINLSTNNLKQIILNFTTCLTPDLPSFTVQQQIDGAYVWIVNIQRAGYYRVKYDLQSWYAIVNDLNSTAGEYKEISVINRAKIIDDAFHLMMERQLNVSVFWNLTQFLSQETNFIVWYPMFKVFEYMSNIFPYSENEIKYIDIIKEKFRKMLDPLIIMLQKSQTDFNRCLKQEILKWACALEHLTCINKTRVRLGLYFMDPKMHAVSPEWKHWTFCRGLTLCHYDNYSVWFNATSTWLRKPDYNLLPFLTCCQSNSIITEHLPNLFWKRFDAKNERKNITVIRSYINIFHSIIAKHANTYNTLIKILLNLEEIKPK</sequence>
<dbReference type="Gene3D" id="1.10.390.10">
    <property type="entry name" value="Neutral Protease Domain 2"/>
    <property type="match status" value="2"/>
</dbReference>
<dbReference type="InterPro" id="IPR042097">
    <property type="entry name" value="Aminopeptidase_N-like_N_sf"/>
</dbReference>
<dbReference type="GO" id="GO:0070006">
    <property type="term" value="F:metalloaminopeptidase activity"/>
    <property type="evidence" value="ECO:0007669"/>
    <property type="project" value="TreeGrafter"/>
</dbReference>
<keyword evidence="14" id="KW-0031">Aminopeptidase</keyword>
<feature type="domain" description="Peptidase M1 membrane alanine aminopeptidase" evidence="11">
    <location>
        <begin position="126"/>
        <end position="310"/>
    </location>
</feature>
<evidence type="ECO:0000256" key="8">
    <source>
        <dbReference type="ARBA" id="ARBA00022833"/>
    </source>
</evidence>
<keyword evidence="15" id="KW-1185">Reference proteome</keyword>
<evidence type="ECO:0000259" key="12">
    <source>
        <dbReference type="Pfam" id="PF11838"/>
    </source>
</evidence>
<keyword evidence="9" id="KW-0482">Metalloprotease</keyword>
<dbReference type="SUPFAM" id="SSF63737">
    <property type="entry name" value="Leukotriene A4 hydrolase N-terminal domain"/>
    <property type="match status" value="2"/>
</dbReference>